<name>A0A4V3DPU2_9LIST</name>
<dbReference type="Pfam" id="PF00857">
    <property type="entry name" value="Isochorismatase"/>
    <property type="match status" value="1"/>
</dbReference>
<dbReference type="PANTHER" id="PTHR43540">
    <property type="entry name" value="PEROXYUREIDOACRYLATE/UREIDOACRYLATE AMIDOHYDROLASE-RELATED"/>
    <property type="match status" value="1"/>
</dbReference>
<comment type="similarity">
    <text evidence="1">Belongs to the isochorismatase family.</text>
</comment>
<organism evidence="4 5">
    <name type="scientific">Listeria rocourtiae</name>
    <dbReference type="NCBI Taxonomy" id="647910"/>
    <lineage>
        <taxon>Bacteria</taxon>
        <taxon>Bacillati</taxon>
        <taxon>Bacillota</taxon>
        <taxon>Bacilli</taxon>
        <taxon>Bacillales</taxon>
        <taxon>Listeriaceae</taxon>
        <taxon>Listeria</taxon>
    </lineage>
</organism>
<keyword evidence="5" id="KW-1185">Reference proteome</keyword>
<dbReference type="InterPro" id="IPR000868">
    <property type="entry name" value="Isochorismatase-like_dom"/>
</dbReference>
<gene>
    <name evidence="4" type="ORF">DFP96_104220</name>
</gene>
<feature type="domain" description="Isochorismatase-like" evidence="3">
    <location>
        <begin position="5"/>
        <end position="142"/>
    </location>
</feature>
<evidence type="ECO:0000313" key="5">
    <source>
        <dbReference type="Proteomes" id="UP000295558"/>
    </source>
</evidence>
<dbReference type="PANTHER" id="PTHR43540:SF14">
    <property type="entry name" value="ISOCHORISMATASE"/>
    <property type="match status" value="1"/>
</dbReference>
<accession>A0A4V3DPU2</accession>
<dbReference type="AlphaFoldDB" id="A0A4V3DPU2"/>
<dbReference type="SUPFAM" id="SSF52499">
    <property type="entry name" value="Isochorismatase-like hydrolases"/>
    <property type="match status" value="1"/>
</dbReference>
<evidence type="ECO:0000313" key="4">
    <source>
        <dbReference type="EMBL" id="TDR53626.1"/>
    </source>
</evidence>
<dbReference type="RefSeq" id="WP_036069276.1">
    <property type="nucleotide sequence ID" value="NZ_JAARQJ010000003.1"/>
</dbReference>
<protein>
    <submittedName>
        <fullName evidence="4">Nicotinamidase-related amidase</fullName>
    </submittedName>
</protein>
<dbReference type="GO" id="GO:0016787">
    <property type="term" value="F:hydrolase activity"/>
    <property type="evidence" value="ECO:0007669"/>
    <property type="project" value="UniProtKB-KW"/>
</dbReference>
<evidence type="ECO:0000259" key="3">
    <source>
        <dbReference type="Pfam" id="PF00857"/>
    </source>
</evidence>
<dbReference type="CDD" id="cd01014">
    <property type="entry name" value="nicotinamidase_related"/>
    <property type="match status" value="1"/>
</dbReference>
<dbReference type="STRING" id="1265846.PROCOU_02069"/>
<reference evidence="4 5" key="1">
    <citation type="submission" date="2019-03" db="EMBL/GenBank/DDBJ databases">
        <title>Genomic Encyclopedia of Type Strains, Phase III (KMG-III): the genomes of soil and plant-associated and newly described type strains.</title>
        <authorList>
            <person name="Whitman W."/>
        </authorList>
    </citation>
    <scope>NUCLEOTIDE SEQUENCE [LARGE SCALE GENOMIC DNA]</scope>
    <source>
        <strain evidence="4 5">CECT 7972</strain>
    </source>
</reference>
<dbReference type="OrthoDB" id="9785724at2"/>
<sequence>MKSDVLVVIDLQNGVNSVDFPLANLDNVLDGVNQRVASYRDEGKPVIFVQHVDEELVIGSDSWSLMAALDNLPDDIYVNKTHANSFYKTGLQDILDDLDVSKIEFCGAQTEYCVDTTIRFAHGLGYDCYMMQGLHTTTNSDLIDAKTIMAHHESLWHLRFLTFL</sequence>
<comment type="caution">
    <text evidence="4">The sequence shown here is derived from an EMBL/GenBank/DDBJ whole genome shotgun (WGS) entry which is preliminary data.</text>
</comment>
<keyword evidence="2" id="KW-0378">Hydrolase</keyword>
<dbReference type="InterPro" id="IPR050272">
    <property type="entry name" value="Isochorismatase-like_hydrls"/>
</dbReference>
<dbReference type="EMBL" id="SNZK01000004">
    <property type="protein sequence ID" value="TDR53626.1"/>
    <property type="molecule type" value="Genomic_DNA"/>
</dbReference>
<dbReference type="InterPro" id="IPR036380">
    <property type="entry name" value="Isochorismatase-like_sf"/>
</dbReference>
<proteinExistence type="inferred from homology"/>
<evidence type="ECO:0000256" key="2">
    <source>
        <dbReference type="ARBA" id="ARBA00022801"/>
    </source>
</evidence>
<dbReference type="Gene3D" id="3.40.50.850">
    <property type="entry name" value="Isochorismatase-like"/>
    <property type="match status" value="1"/>
</dbReference>
<dbReference type="Proteomes" id="UP000295558">
    <property type="component" value="Unassembled WGS sequence"/>
</dbReference>
<evidence type="ECO:0000256" key="1">
    <source>
        <dbReference type="ARBA" id="ARBA00006336"/>
    </source>
</evidence>